<dbReference type="EMBL" id="AP024086">
    <property type="protein sequence ID" value="BCL60543.1"/>
    <property type="molecule type" value="Genomic_DNA"/>
</dbReference>
<feature type="binding site" evidence="10">
    <location>
        <begin position="161"/>
        <end position="168"/>
    </location>
    <ligand>
        <name>GTP</name>
        <dbReference type="ChEBI" id="CHEBI:37565"/>
    </ligand>
</feature>
<evidence type="ECO:0000256" key="10">
    <source>
        <dbReference type="HAMAP-Rule" id="MF_00920"/>
    </source>
</evidence>
<feature type="region of interest" description="Disordered" evidence="11">
    <location>
        <begin position="1"/>
        <end position="45"/>
    </location>
</feature>
<sequence length="363" mass="40107">MLGWFKKKKQTPEKTTEIPESESPVQEEKQSPEPAPVETVPIKESRENKKKNLFSRLSERLSKTRSTFTYQLDTLFLGKREIDNELLDDLEEILITADLGVATTQELLEHARRKVKRKELTDPAALKDTLKEKIKAFILDAVANDELRMPDKGPFVIMVIGVNGVGKTTTIGKIAHKFQQSGQSVMLVAADTFRAAAVSQLQIWGERNNVPVVAHQEGADPSSVVFDALGTAVSQNIDVVLVDTAGRLHTQANLMEELKKIKRVMGKKLAGSPHEILLVIDATTGQNGISQARLFDDAVTITGMALTKLDGTSKGGIVANICREIKVPIRFIGIGEQMDDLRDFNADEFTEALFQSDTRTVDE</sequence>
<keyword evidence="7 10" id="KW-0675">Receptor</keyword>
<comment type="similarity">
    <text evidence="10">Belongs to the GTP-binding SRP family. FtsY subfamily.</text>
</comment>
<dbReference type="InterPro" id="IPR003593">
    <property type="entry name" value="AAA+_ATPase"/>
</dbReference>
<dbReference type="HAMAP" id="MF_00920">
    <property type="entry name" value="FtsY"/>
    <property type="match status" value="1"/>
</dbReference>
<evidence type="ECO:0000256" key="4">
    <source>
        <dbReference type="ARBA" id="ARBA00022801"/>
    </source>
</evidence>
<evidence type="ECO:0000313" key="14">
    <source>
        <dbReference type="Proteomes" id="UP000826725"/>
    </source>
</evidence>
<evidence type="ECO:0000256" key="6">
    <source>
        <dbReference type="ARBA" id="ARBA00023136"/>
    </source>
</evidence>
<feature type="binding site" evidence="10">
    <location>
        <begin position="243"/>
        <end position="247"/>
    </location>
    <ligand>
        <name>GTP</name>
        <dbReference type="ChEBI" id="CHEBI:37565"/>
    </ligand>
</feature>
<evidence type="ECO:0000256" key="1">
    <source>
        <dbReference type="ARBA" id="ARBA00022475"/>
    </source>
</evidence>
<dbReference type="RefSeq" id="WP_228856663.1">
    <property type="nucleotide sequence ID" value="NZ_AP024086.1"/>
</dbReference>
<dbReference type="GO" id="GO:0005737">
    <property type="term" value="C:cytoplasm"/>
    <property type="evidence" value="ECO:0007669"/>
    <property type="project" value="UniProtKB-SubCell"/>
</dbReference>
<keyword evidence="6 10" id="KW-0472">Membrane</keyword>
<keyword evidence="1 10" id="KW-1003">Cell membrane</keyword>
<organism evidence="13 14">
    <name type="scientific">Desulfomarina profundi</name>
    <dbReference type="NCBI Taxonomy" id="2772557"/>
    <lineage>
        <taxon>Bacteria</taxon>
        <taxon>Pseudomonadati</taxon>
        <taxon>Thermodesulfobacteriota</taxon>
        <taxon>Desulfobulbia</taxon>
        <taxon>Desulfobulbales</taxon>
        <taxon>Desulfobulbaceae</taxon>
        <taxon>Desulfomarina</taxon>
    </lineage>
</organism>
<dbReference type="AlphaFoldDB" id="A0A8D5JD40"/>
<comment type="catalytic activity">
    <reaction evidence="8 10">
        <text>GTP + H2O = GDP + phosphate + H(+)</text>
        <dbReference type="Rhea" id="RHEA:19669"/>
        <dbReference type="ChEBI" id="CHEBI:15377"/>
        <dbReference type="ChEBI" id="CHEBI:15378"/>
        <dbReference type="ChEBI" id="CHEBI:37565"/>
        <dbReference type="ChEBI" id="CHEBI:43474"/>
        <dbReference type="ChEBI" id="CHEBI:58189"/>
        <dbReference type="EC" id="3.6.5.4"/>
    </reaction>
</comment>
<accession>A0A8D5JD40</accession>
<feature type="binding site" evidence="10">
    <location>
        <begin position="307"/>
        <end position="310"/>
    </location>
    <ligand>
        <name>GTP</name>
        <dbReference type="ChEBI" id="CHEBI:37565"/>
    </ligand>
</feature>
<evidence type="ECO:0000256" key="7">
    <source>
        <dbReference type="ARBA" id="ARBA00023170"/>
    </source>
</evidence>
<evidence type="ECO:0000256" key="2">
    <source>
        <dbReference type="ARBA" id="ARBA00022490"/>
    </source>
</evidence>
<keyword evidence="2 10" id="KW-0963">Cytoplasm</keyword>
<dbReference type="InterPro" id="IPR000897">
    <property type="entry name" value="SRP54_GTPase_dom"/>
</dbReference>
<dbReference type="SMART" id="SM00962">
    <property type="entry name" value="SRP54"/>
    <property type="match status" value="1"/>
</dbReference>
<protein>
    <recommendedName>
        <fullName evidence="10">Signal recognition particle receptor FtsY</fullName>
        <shortName evidence="10">SRP receptor</shortName>
        <ecNumber evidence="10">3.6.5.4</ecNumber>
    </recommendedName>
</protein>
<dbReference type="GO" id="GO:0005525">
    <property type="term" value="F:GTP binding"/>
    <property type="evidence" value="ECO:0007669"/>
    <property type="project" value="UniProtKB-UniRule"/>
</dbReference>
<keyword evidence="3 10" id="KW-0547">Nucleotide-binding</keyword>
<dbReference type="KEGG" id="dbk:DGMP_12360"/>
<dbReference type="Pfam" id="PF02881">
    <property type="entry name" value="SRP54_N"/>
    <property type="match status" value="1"/>
</dbReference>
<dbReference type="InterPro" id="IPR013822">
    <property type="entry name" value="Signal_recog_particl_SRP54_hlx"/>
</dbReference>
<dbReference type="GO" id="GO:0003924">
    <property type="term" value="F:GTPase activity"/>
    <property type="evidence" value="ECO:0007669"/>
    <property type="project" value="UniProtKB-UniRule"/>
</dbReference>
<evidence type="ECO:0000256" key="5">
    <source>
        <dbReference type="ARBA" id="ARBA00023134"/>
    </source>
</evidence>
<dbReference type="FunFam" id="1.20.120.140:FF:000002">
    <property type="entry name" value="Signal recognition particle receptor FtsY"/>
    <property type="match status" value="1"/>
</dbReference>
<evidence type="ECO:0000313" key="13">
    <source>
        <dbReference type="EMBL" id="BCL60543.1"/>
    </source>
</evidence>
<keyword evidence="4 10" id="KW-0378">Hydrolase</keyword>
<feature type="domain" description="SRP54-type proteins GTP-binding" evidence="12">
    <location>
        <begin position="328"/>
        <end position="341"/>
    </location>
</feature>
<dbReference type="EC" id="3.6.5.4" evidence="10"/>
<gene>
    <name evidence="10 13" type="primary">ftsY</name>
    <name evidence="13" type="ORF">DGMP_12360</name>
</gene>
<evidence type="ECO:0000256" key="9">
    <source>
        <dbReference type="ARBA" id="ARBA00053570"/>
    </source>
</evidence>
<dbReference type="Pfam" id="PF00448">
    <property type="entry name" value="SRP54"/>
    <property type="match status" value="1"/>
</dbReference>
<keyword evidence="5 10" id="KW-0342">GTP-binding</keyword>
<dbReference type="PROSITE" id="PS00300">
    <property type="entry name" value="SRP54"/>
    <property type="match status" value="1"/>
</dbReference>
<reference evidence="13" key="1">
    <citation type="submission" date="2020-09" db="EMBL/GenBank/DDBJ databases">
        <title>Desulfogranum mesoprofundum gen. nov., sp. nov., a novel mesophilic, sulfate-reducing chemolithoautotroph isolated from a deep-sea hydrothermal vent chimney in the Suiyo Seamount.</title>
        <authorList>
            <person name="Hashimoto Y."/>
            <person name="Nakagawa S."/>
        </authorList>
    </citation>
    <scope>NUCLEOTIDE SEQUENCE</scope>
    <source>
        <strain evidence="13">KT2</strain>
    </source>
</reference>
<dbReference type="InterPro" id="IPR004390">
    <property type="entry name" value="SR_rcpt_FtsY"/>
</dbReference>
<name>A0A8D5JD40_9BACT</name>
<dbReference type="FunFam" id="3.40.50.300:FF:000053">
    <property type="entry name" value="Signal recognition particle receptor FtsY"/>
    <property type="match status" value="1"/>
</dbReference>
<dbReference type="NCBIfam" id="TIGR00064">
    <property type="entry name" value="ftsY"/>
    <property type="match status" value="1"/>
</dbReference>
<proteinExistence type="inferred from homology"/>
<evidence type="ECO:0000259" key="12">
    <source>
        <dbReference type="PROSITE" id="PS00300"/>
    </source>
</evidence>
<dbReference type="GO" id="GO:0005886">
    <property type="term" value="C:plasma membrane"/>
    <property type="evidence" value="ECO:0007669"/>
    <property type="project" value="UniProtKB-SubCell"/>
</dbReference>
<keyword evidence="14" id="KW-1185">Reference proteome</keyword>
<comment type="function">
    <text evidence="9">Involved in targeting and insertion of nascent membrane proteins into the cytoplasmic membrane. Acts as a receptor for the complex formed by the signal recognition particle (SRP) and the ribosome-nascent chain (RNC). Interaction with SRP-RNC leads to the transfer of the RNC complex to the Sec translocase for insertion into the membrane, the hydrolysis of GTP by both Ffh and FtsY, and the dissociation of the SRP-FtsY complex into the individual components.</text>
</comment>
<dbReference type="Proteomes" id="UP000826725">
    <property type="component" value="Chromosome"/>
</dbReference>
<evidence type="ECO:0000256" key="3">
    <source>
        <dbReference type="ARBA" id="ARBA00022741"/>
    </source>
</evidence>
<dbReference type="GO" id="GO:0006614">
    <property type="term" value="P:SRP-dependent cotranslational protein targeting to membrane"/>
    <property type="evidence" value="ECO:0007669"/>
    <property type="project" value="InterPro"/>
</dbReference>
<dbReference type="SMART" id="SM00382">
    <property type="entry name" value="AAA"/>
    <property type="match status" value="1"/>
</dbReference>
<dbReference type="CDD" id="cd17874">
    <property type="entry name" value="FtsY"/>
    <property type="match status" value="1"/>
</dbReference>
<dbReference type="PANTHER" id="PTHR43134:SF1">
    <property type="entry name" value="SIGNAL RECOGNITION PARTICLE RECEPTOR SUBUNIT ALPHA"/>
    <property type="match status" value="1"/>
</dbReference>
<dbReference type="PANTHER" id="PTHR43134">
    <property type="entry name" value="SIGNAL RECOGNITION PARTICLE RECEPTOR SUBUNIT ALPHA"/>
    <property type="match status" value="1"/>
</dbReference>
<comment type="subcellular location">
    <subcellularLocation>
        <location evidence="10">Cell membrane</location>
        <topology evidence="10">Peripheral membrane protein</topology>
        <orientation evidence="10">Cytoplasmic side</orientation>
    </subcellularLocation>
    <subcellularLocation>
        <location evidence="10">Cytoplasm</location>
    </subcellularLocation>
</comment>
<comment type="subunit">
    <text evidence="10">Part of the signal recognition particle protein translocation system, which is composed of SRP and FtsY.</text>
</comment>
<dbReference type="GO" id="GO:0005047">
    <property type="term" value="F:signal recognition particle binding"/>
    <property type="evidence" value="ECO:0007669"/>
    <property type="project" value="TreeGrafter"/>
</dbReference>
<evidence type="ECO:0000256" key="8">
    <source>
        <dbReference type="ARBA" id="ARBA00048027"/>
    </source>
</evidence>
<evidence type="ECO:0000256" key="11">
    <source>
        <dbReference type="SAM" id="MobiDB-lite"/>
    </source>
</evidence>
<dbReference type="SMART" id="SM00963">
    <property type="entry name" value="SRP54_N"/>
    <property type="match status" value="1"/>
</dbReference>